<dbReference type="Proteomes" id="UP001141552">
    <property type="component" value="Unassembled WGS sequence"/>
</dbReference>
<gene>
    <name evidence="2" type="ORF">Tsubulata_046375</name>
</gene>
<proteinExistence type="predicted"/>
<organism evidence="2 3">
    <name type="scientific">Turnera subulata</name>
    <dbReference type="NCBI Taxonomy" id="218843"/>
    <lineage>
        <taxon>Eukaryota</taxon>
        <taxon>Viridiplantae</taxon>
        <taxon>Streptophyta</taxon>
        <taxon>Embryophyta</taxon>
        <taxon>Tracheophyta</taxon>
        <taxon>Spermatophyta</taxon>
        <taxon>Magnoliopsida</taxon>
        <taxon>eudicotyledons</taxon>
        <taxon>Gunneridae</taxon>
        <taxon>Pentapetalae</taxon>
        <taxon>rosids</taxon>
        <taxon>fabids</taxon>
        <taxon>Malpighiales</taxon>
        <taxon>Passifloraceae</taxon>
        <taxon>Turnera</taxon>
    </lineage>
</organism>
<dbReference type="OrthoDB" id="1626798at2759"/>
<feature type="non-terminal residue" evidence="2">
    <location>
        <position position="1"/>
    </location>
</feature>
<dbReference type="SUPFAM" id="SSF48403">
    <property type="entry name" value="Ankyrin repeat"/>
    <property type="match status" value="1"/>
</dbReference>
<dbReference type="PANTHER" id="PTHR47303:SF1">
    <property type="entry name" value="NF-KAPPA-B INHIBITOR BETA"/>
    <property type="match status" value="1"/>
</dbReference>
<reference evidence="2" key="2">
    <citation type="journal article" date="2023" name="Plants (Basel)">
        <title>Annotation of the Turnera subulata (Passifloraceae) Draft Genome Reveals the S-Locus Evolved after the Divergence of Turneroideae from Passifloroideae in a Stepwise Manner.</title>
        <authorList>
            <person name="Henning P.M."/>
            <person name="Roalson E.H."/>
            <person name="Mir W."/>
            <person name="McCubbin A.G."/>
            <person name="Shore J.S."/>
        </authorList>
    </citation>
    <scope>NUCLEOTIDE SEQUENCE</scope>
    <source>
        <strain evidence="2">F60SS</strain>
    </source>
</reference>
<comment type="caution">
    <text evidence="2">The sequence shown here is derived from an EMBL/GenBank/DDBJ whole genome shotgun (WGS) entry which is preliminary data.</text>
</comment>
<reference evidence="2" key="1">
    <citation type="submission" date="2022-02" db="EMBL/GenBank/DDBJ databases">
        <authorList>
            <person name="Henning P.M."/>
            <person name="McCubbin A.G."/>
            <person name="Shore J.S."/>
        </authorList>
    </citation>
    <scope>NUCLEOTIDE SEQUENCE</scope>
    <source>
        <strain evidence="2">F60SS</strain>
        <tissue evidence="2">Leaves</tissue>
    </source>
</reference>
<name>A0A9Q0FL20_9ROSI</name>
<dbReference type="Pfam" id="PF13961">
    <property type="entry name" value="DUF4219"/>
    <property type="match status" value="1"/>
</dbReference>
<evidence type="ECO:0000259" key="1">
    <source>
        <dbReference type="Pfam" id="PF13961"/>
    </source>
</evidence>
<protein>
    <recommendedName>
        <fullName evidence="1">DUF4219 domain-containing protein</fullName>
    </recommendedName>
</protein>
<dbReference type="AlphaFoldDB" id="A0A9Q0FL20"/>
<evidence type="ECO:0000313" key="3">
    <source>
        <dbReference type="Proteomes" id="UP001141552"/>
    </source>
</evidence>
<evidence type="ECO:0000313" key="2">
    <source>
        <dbReference type="EMBL" id="KAJ4833457.1"/>
    </source>
</evidence>
<dbReference type="InterPro" id="IPR036770">
    <property type="entry name" value="Ankyrin_rpt-contain_sf"/>
</dbReference>
<keyword evidence="3" id="KW-1185">Reference proteome</keyword>
<dbReference type="SMART" id="SM00248">
    <property type="entry name" value="ANK"/>
    <property type="match status" value="3"/>
</dbReference>
<dbReference type="InterPro" id="IPR025314">
    <property type="entry name" value="DUF4219"/>
</dbReference>
<dbReference type="Pfam" id="PF12796">
    <property type="entry name" value="Ank_2"/>
    <property type="match status" value="1"/>
</dbReference>
<feature type="domain" description="DUF4219" evidence="1">
    <location>
        <begin position="24"/>
        <end position="44"/>
    </location>
</feature>
<dbReference type="PANTHER" id="PTHR47303">
    <property type="match status" value="1"/>
</dbReference>
<accession>A0A9Q0FL20</accession>
<dbReference type="Gene3D" id="1.25.40.20">
    <property type="entry name" value="Ankyrin repeat-containing domain"/>
    <property type="match status" value="1"/>
</dbReference>
<sequence length="421" mass="47165">MATTPTHIVPNLIKVLTDLEADTYENWKACMTSYLVAQDLWDVIVHYSDDSFSEEANGDKDWRKKNAAALLAIQTTCGPNILAMVRHIPFAKLVWETLAGMKEQVQVQGALYYEELLPQGLEFLVDHVPRLSVVWTAEEYQNWSIQMRTYLTDSGLWDGIIEVPNEPNGGSPVIYNTWREKNFTALHAIRASFSSPKTIQASFVPLHIPGIIKGVTSAKTAWDNLATLNQFKQQGIPADASLPEPSTAETKKPKQQYCGLLLAAIDNGDWYSVEKLLDEGKISLTTPINREGEAPIHAAIMAKQWNITRNLIALMSEKELEVRTKEGATTLHLAACTQQIGIVECLIAKNKKLVQVQVQLESATPSEMALMPRYPVTVGCFASSSETTRYLYNRTPIQLLYPECGNEGYLLFQFSIYNEMF</sequence>
<dbReference type="InterPro" id="IPR002110">
    <property type="entry name" value="Ankyrin_rpt"/>
</dbReference>
<dbReference type="EMBL" id="JAKUCV010004938">
    <property type="protein sequence ID" value="KAJ4833457.1"/>
    <property type="molecule type" value="Genomic_DNA"/>
</dbReference>